<evidence type="ECO:0000256" key="1">
    <source>
        <dbReference type="SAM" id="Phobius"/>
    </source>
</evidence>
<protein>
    <recommendedName>
        <fullName evidence="2">DUF5666 domain-containing protein</fullName>
    </recommendedName>
</protein>
<dbReference type="EMBL" id="MFJM01000014">
    <property type="protein sequence ID" value="OGG18762.1"/>
    <property type="molecule type" value="Genomic_DNA"/>
</dbReference>
<dbReference type="Proteomes" id="UP000176253">
    <property type="component" value="Unassembled WGS sequence"/>
</dbReference>
<evidence type="ECO:0000259" key="2">
    <source>
        <dbReference type="Pfam" id="PF18914"/>
    </source>
</evidence>
<keyword evidence="1" id="KW-1133">Transmembrane helix</keyword>
<sequence length="142" mass="15338">MKPIYVVIIVLAVGAAGFFGGMKYQQSKIGAFRMNTFRQFGQDTNGQNAARRYTGRPVSGEIINIDDNSVTVKMPDGQSKIVLFSDTTQINQATQATKADLKQGSQVAVFGSENSDGSVTAQNIQLNPQFGRFQGPNTTPTQ</sequence>
<proteinExistence type="predicted"/>
<evidence type="ECO:0000313" key="3">
    <source>
        <dbReference type="EMBL" id="OGG18762.1"/>
    </source>
</evidence>
<name>A0A1F6A2R3_9BACT</name>
<feature type="domain" description="DUF5666" evidence="2">
    <location>
        <begin position="60"/>
        <end position="124"/>
    </location>
</feature>
<organism evidence="3 4">
    <name type="scientific">Candidatus Gottesmanbacteria bacterium RIFCSPHIGHO2_02_FULL_39_14</name>
    <dbReference type="NCBI Taxonomy" id="1798383"/>
    <lineage>
        <taxon>Bacteria</taxon>
        <taxon>Candidatus Gottesmaniibacteriota</taxon>
    </lineage>
</organism>
<accession>A0A1F6A2R3</accession>
<reference evidence="3 4" key="1">
    <citation type="journal article" date="2016" name="Nat. Commun.">
        <title>Thousands of microbial genomes shed light on interconnected biogeochemical processes in an aquifer system.</title>
        <authorList>
            <person name="Anantharaman K."/>
            <person name="Brown C.T."/>
            <person name="Hug L.A."/>
            <person name="Sharon I."/>
            <person name="Castelle C.J."/>
            <person name="Probst A.J."/>
            <person name="Thomas B.C."/>
            <person name="Singh A."/>
            <person name="Wilkins M.J."/>
            <person name="Karaoz U."/>
            <person name="Brodie E.L."/>
            <person name="Williams K.H."/>
            <person name="Hubbard S.S."/>
            <person name="Banfield J.F."/>
        </authorList>
    </citation>
    <scope>NUCLEOTIDE SEQUENCE [LARGE SCALE GENOMIC DNA]</scope>
</reference>
<dbReference type="AlphaFoldDB" id="A0A1F6A2R3"/>
<keyword evidence="1" id="KW-0472">Membrane</keyword>
<comment type="caution">
    <text evidence="3">The sequence shown here is derived from an EMBL/GenBank/DDBJ whole genome shotgun (WGS) entry which is preliminary data.</text>
</comment>
<dbReference type="InterPro" id="IPR043724">
    <property type="entry name" value="DUF5666"/>
</dbReference>
<gene>
    <name evidence="3" type="ORF">A3D78_01975</name>
</gene>
<feature type="transmembrane region" description="Helical" evidence="1">
    <location>
        <begin position="6"/>
        <end position="24"/>
    </location>
</feature>
<evidence type="ECO:0000313" key="4">
    <source>
        <dbReference type="Proteomes" id="UP000176253"/>
    </source>
</evidence>
<dbReference type="Pfam" id="PF18914">
    <property type="entry name" value="DUF5666"/>
    <property type="match status" value="1"/>
</dbReference>
<keyword evidence="1" id="KW-0812">Transmembrane</keyword>
<dbReference type="STRING" id="1798383.A3D78_01975"/>